<accession>A0A0K9NRM5</accession>
<dbReference type="AlphaFoldDB" id="A0A0K9NRM5"/>
<feature type="region of interest" description="Disordered" evidence="3">
    <location>
        <begin position="470"/>
        <end position="492"/>
    </location>
</feature>
<name>A0A0K9NRM5_ZOSMR</name>
<comment type="caution">
    <text evidence="5">The sequence shown here is derived from an EMBL/GenBank/DDBJ whole genome shotgun (WGS) entry which is preliminary data.</text>
</comment>
<feature type="compositionally biased region" description="Polar residues" evidence="3">
    <location>
        <begin position="541"/>
        <end position="555"/>
    </location>
</feature>
<evidence type="ECO:0000313" key="5">
    <source>
        <dbReference type="EMBL" id="KMZ58615.1"/>
    </source>
</evidence>
<dbReference type="OMA" id="LDEMPQW"/>
<organism evidence="5 6">
    <name type="scientific">Zostera marina</name>
    <name type="common">Eelgrass</name>
    <dbReference type="NCBI Taxonomy" id="29655"/>
    <lineage>
        <taxon>Eukaryota</taxon>
        <taxon>Viridiplantae</taxon>
        <taxon>Streptophyta</taxon>
        <taxon>Embryophyta</taxon>
        <taxon>Tracheophyta</taxon>
        <taxon>Spermatophyta</taxon>
        <taxon>Magnoliopsida</taxon>
        <taxon>Liliopsida</taxon>
        <taxon>Zosteraceae</taxon>
        <taxon>Zostera</taxon>
    </lineage>
</organism>
<dbReference type="PROSITE" id="PS51649">
    <property type="entry name" value="NPH3"/>
    <property type="match status" value="1"/>
</dbReference>
<evidence type="ECO:0000256" key="2">
    <source>
        <dbReference type="PROSITE-ProRule" id="PRU00982"/>
    </source>
</evidence>
<reference evidence="6" key="1">
    <citation type="journal article" date="2016" name="Nature">
        <title>The genome of the seagrass Zostera marina reveals angiosperm adaptation to the sea.</title>
        <authorList>
            <person name="Olsen J.L."/>
            <person name="Rouze P."/>
            <person name="Verhelst B."/>
            <person name="Lin Y.-C."/>
            <person name="Bayer T."/>
            <person name="Collen J."/>
            <person name="Dattolo E."/>
            <person name="De Paoli E."/>
            <person name="Dittami S."/>
            <person name="Maumus F."/>
            <person name="Michel G."/>
            <person name="Kersting A."/>
            <person name="Lauritano C."/>
            <person name="Lohaus R."/>
            <person name="Toepel M."/>
            <person name="Tonon T."/>
            <person name="Vanneste K."/>
            <person name="Amirebrahimi M."/>
            <person name="Brakel J."/>
            <person name="Bostroem C."/>
            <person name="Chovatia M."/>
            <person name="Grimwood J."/>
            <person name="Jenkins J.W."/>
            <person name="Jueterbock A."/>
            <person name="Mraz A."/>
            <person name="Stam W.T."/>
            <person name="Tice H."/>
            <person name="Bornberg-Bauer E."/>
            <person name="Green P.J."/>
            <person name="Pearson G.A."/>
            <person name="Procaccini G."/>
            <person name="Duarte C.M."/>
            <person name="Schmutz J."/>
            <person name="Reusch T.B.H."/>
            <person name="Van de Peer Y."/>
        </authorList>
    </citation>
    <scope>NUCLEOTIDE SEQUENCE [LARGE SCALE GENOMIC DNA]</scope>
    <source>
        <strain evidence="6">cv. Finnish</strain>
    </source>
</reference>
<proteinExistence type="inferred from homology"/>
<dbReference type="PANTHER" id="PTHR32370">
    <property type="entry name" value="OS12G0117600 PROTEIN"/>
    <property type="match status" value="1"/>
</dbReference>
<dbReference type="Proteomes" id="UP000036987">
    <property type="component" value="Unassembled WGS sequence"/>
</dbReference>
<evidence type="ECO:0000256" key="1">
    <source>
        <dbReference type="ARBA" id="ARBA00022786"/>
    </source>
</evidence>
<dbReference type="Pfam" id="PF03000">
    <property type="entry name" value="NPH3"/>
    <property type="match status" value="1"/>
</dbReference>
<evidence type="ECO:0000256" key="3">
    <source>
        <dbReference type="SAM" id="MobiDB-lite"/>
    </source>
</evidence>
<evidence type="ECO:0000259" key="4">
    <source>
        <dbReference type="PROSITE" id="PS51649"/>
    </source>
</evidence>
<protein>
    <submittedName>
        <fullName evidence="5">Phototropic-responsive NPH3 family protein</fullName>
    </submittedName>
</protein>
<keyword evidence="1" id="KW-0833">Ubl conjugation pathway</keyword>
<dbReference type="InterPro" id="IPR043454">
    <property type="entry name" value="NPH3/RPT2-like"/>
</dbReference>
<comment type="similarity">
    <text evidence="2">Belongs to the NPH3 family.</text>
</comment>
<dbReference type="UniPathway" id="UPA00143"/>
<dbReference type="GO" id="GO:0016567">
    <property type="term" value="P:protein ubiquitination"/>
    <property type="evidence" value="ECO:0007669"/>
    <property type="project" value="UniProtKB-UniPathway"/>
</dbReference>
<feature type="compositionally biased region" description="Acidic residues" evidence="3">
    <location>
        <begin position="482"/>
        <end position="492"/>
    </location>
</feature>
<sequence length="561" mass="62885">MAPCYVQVDVAGDEFFWVDKEILSSFSGRINRLSSPHPQVIILNGIPGGSEAFELITRLCYSPNKGNSDIITPATTCLLHYAARFMGMDVDMGTKQIQMMKYWTWSELLVASRQCQSFGRKEEEEEEDIMFDKVMDSVVSRIASTNEINPSNSSYSSSPENSGVRYSFETRSNASTKNNSSFSCCFSASSSSSSSNCQKAWWFEDLMFLRPDVLKKMVVKMKQQPQLDHATICRFLLYYLKNKPCSSSGTEEKRIILEAVIDLLYSLDRTTVSCRTLFAILRMSLSMNLTQPSAAKLDGIVGSQIDRATLDNILLPAPIGGGVYDVGLVLRLCKSFLIQIGVAAGSSSSRRKLKTVGSLIDLYLAEVAPDPLLKPQKFVSLAMLLPDDARDSYDGVYRALDMYITVHIDLTEEQRLRICCVLNYEKLSTETCKHLAQNSLLPSRTAIQALLSQQSKLKNLLTITTSRSRSVKGRNYSPGEGNQEEEEEEEEDEQVILYAKKLDVSNMENEKLKAHLQGMQWKVLELEKICRKLQSQITRIMKTNTSGRNNSSSKSLPKLCS</sequence>
<feature type="domain" description="NPH3" evidence="4">
    <location>
        <begin position="200"/>
        <end position="456"/>
    </location>
</feature>
<gene>
    <name evidence="5" type="ORF">ZOSMA_75G00480</name>
</gene>
<dbReference type="OrthoDB" id="624345at2759"/>
<keyword evidence="6" id="KW-1185">Reference proteome</keyword>
<evidence type="ECO:0000313" key="6">
    <source>
        <dbReference type="Proteomes" id="UP000036987"/>
    </source>
</evidence>
<dbReference type="EMBL" id="LFYR01001913">
    <property type="protein sequence ID" value="KMZ58615.1"/>
    <property type="molecule type" value="Genomic_DNA"/>
</dbReference>
<feature type="region of interest" description="Disordered" evidence="3">
    <location>
        <begin position="541"/>
        <end position="561"/>
    </location>
</feature>
<dbReference type="InterPro" id="IPR027356">
    <property type="entry name" value="NPH3_dom"/>
</dbReference>